<sequence>MMHIFDPCYKIPDRHQIKEMIIDEFNEHHSNIGYDLQKISSKVFFTANMWTSTISSKAYLGLTIHYIDQNWVLWHFLLDIIPFKVCHTGINMAAAITNVLNEFNLLAGKALALTTDNESVMLVCSRDVIKNLKIRIIHQSIRSKWIMDAFRWIKDIYFNPKQHPMIVQRCTIAHSNSRNETI</sequence>
<organism evidence="6 7">
    <name type="scientific">Rhizophagus irregularis (strain DAOM 197198w)</name>
    <name type="common">Glomus intraradices</name>
    <dbReference type="NCBI Taxonomy" id="1432141"/>
    <lineage>
        <taxon>Eukaryota</taxon>
        <taxon>Fungi</taxon>
        <taxon>Fungi incertae sedis</taxon>
        <taxon>Mucoromycota</taxon>
        <taxon>Glomeromycotina</taxon>
        <taxon>Glomeromycetes</taxon>
        <taxon>Glomerales</taxon>
        <taxon>Glomeraceae</taxon>
        <taxon>Rhizophagus</taxon>
    </lineage>
</organism>
<dbReference type="PANTHER" id="PTHR46481:SF10">
    <property type="entry name" value="ZINC FINGER BED DOMAIN-CONTAINING PROTEIN 39"/>
    <property type="match status" value="1"/>
</dbReference>
<name>A0A015KEL7_RHIIW</name>
<dbReference type="GO" id="GO:0008270">
    <property type="term" value="F:zinc ion binding"/>
    <property type="evidence" value="ECO:0007669"/>
    <property type="project" value="UniProtKB-KW"/>
</dbReference>
<dbReference type="HOGENOM" id="CLU_1482765_0_0_1"/>
<evidence type="ECO:0000313" key="7">
    <source>
        <dbReference type="Proteomes" id="UP000022910"/>
    </source>
</evidence>
<dbReference type="AlphaFoldDB" id="A0A015KEL7"/>
<dbReference type="GO" id="GO:0005634">
    <property type="term" value="C:nucleus"/>
    <property type="evidence" value="ECO:0007669"/>
    <property type="project" value="UniProtKB-SubCell"/>
</dbReference>
<comment type="subcellular location">
    <subcellularLocation>
        <location evidence="1">Nucleus</location>
    </subcellularLocation>
</comment>
<comment type="caution">
    <text evidence="6">The sequence shown here is derived from an EMBL/GenBank/DDBJ whole genome shotgun (WGS) entry which is preliminary data.</text>
</comment>
<reference evidence="6 7" key="1">
    <citation type="submission" date="2014-02" db="EMBL/GenBank/DDBJ databases">
        <title>Single nucleus genome sequencing reveals high similarity among nuclei of an endomycorrhizal fungus.</title>
        <authorList>
            <person name="Lin K."/>
            <person name="Geurts R."/>
            <person name="Zhang Z."/>
            <person name="Limpens E."/>
            <person name="Saunders D.G."/>
            <person name="Mu D."/>
            <person name="Pang E."/>
            <person name="Cao H."/>
            <person name="Cha H."/>
            <person name="Lin T."/>
            <person name="Zhou Q."/>
            <person name="Shang Y."/>
            <person name="Li Y."/>
            <person name="Ivanov S."/>
            <person name="Sharma T."/>
            <person name="Velzen R.V."/>
            <person name="Ruijter N.D."/>
            <person name="Aanen D.K."/>
            <person name="Win J."/>
            <person name="Kamoun S."/>
            <person name="Bisseling T."/>
            <person name="Huang S."/>
        </authorList>
    </citation>
    <scope>NUCLEOTIDE SEQUENCE [LARGE SCALE GENOMIC DNA]</scope>
    <source>
        <strain evidence="7">DAOM197198w</strain>
    </source>
</reference>
<dbReference type="EMBL" id="JEMT01020166">
    <property type="protein sequence ID" value="EXX65909.1"/>
    <property type="molecule type" value="Genomic_DNA"/>
</dbReference>
<keyword evidence="2" id="KW-0479">Metal-binding</keyword>
<dbReference type="PANTHER" id="PTHR46481">
    <property type="entry name" value="ZINC FINGER BED DOMAIN-CONTAINING PROTEIN 4"/>
    <property type="match status" value="1"/>
</dbReference>
<dbReference type="InterPro" id="IPR052035">
    <property type="entry name" value="ZnF_BED_domain_contain"/>
</dbReference>
<evidence type="ECO:0000256" key="3">
    <source>
        <dbReference type="ARBA" id="ARBA00022771"/>
    </source>
</evidence>
<dbReference type="OrthoDB" id="2431589at2759"/>
<protein>
    <recommendedName>
        <fullName evidence="8">Zinc finger bed domain-containing protein ricesleeper 2-like</fullName>
    </recommendedName>
</protein>
<dbReference type="SUPFAM" id="SSF53098">
    <property type="entry name" value="Ribonuclease H-like"/>
    <property type="match status" value="1"/>
</dbReference>
<keyword evidence="5" id="KW-0539">Nucleus</keyword>
<evidence type="ECO:0000256" key="5">
    <source>
        <dbReference type="ARBA" id="ARBA00023242"/>
    </source>
</evidence>
<evidence type="ECO:0008006" key="8">
    <source>
        <dbReference type="Google" id="ProtNLM"/>
    </source>
</evidence>
<dbReference type="InterPro" id="IPR012337">
    <property type="entry name" value="RNaseH-like_sf"/>
</dbReference>
<dbReference type="Proteomes" id="UP000022910">
    <property type="component" value="Unassembled WGS sequence"/>
</dbReference>
<evidence type="ECO:0000313" key="6">
    <source>
        <dbReference type="EMBL" id="EXX65909.1"/>
    </source>
</evidence>
<accession>A0A015KEL7</accession>
<evidence type="ECO:0000256" key="2">
    <source>
        <dbReference type="ARBA" id="ARBA00022723"/>
    </source>
</evidence>
<keyword evidence="7" id="KW-1185">Reference proteome</keyword>
<keyword evidence="3" id="KW-0863">Zinc-finger</keyword>
<keyword evidence="4" id="KW-0862">Zinc</keyword>
<dbReference type="STRING" id="1432141.A0A015KEL7"/>
<evidence type="ECO:0000256" key="1">
    <source>
        <dbReference type="ARBA" id="ARBA00004123"/>
    </source>
</evidence>
<evidence type="ECO:0000256" key="4">
    <source>
        <dbReference type="ARBA" id="ARBA00022833"/>
    </source>
</evidence>
<gene>
    <name evidence="6" type="ORF">RirG_128790</name>
</gene>
<proteinExistence type="predicted"/>